<name>A0AA38LLG9_TAXCH</name>
<feature type="non-terminal residue" evidence="1">
    <location>
        <position position="1"/>
    </location>
</feature>
<sequence length="52" mass="5309">EVARPVTAPSACVPSLGVSSRTLLASILLSRKCTGSSVTISGLLYDGDDLCK</sequence>
<reference evidence="1 2" key="1">
    <citation type="journal article" date="2021" name="Nat. Plants">
        <title>The Taxus genome provides insights into paclitaxel biosynthesis.</title>
        <authorList>
            <person name="Xiong X."/>
            <person name="Gou J."/>
            <person name="Liao Q."/>
            <person name="Li Y."/>
            <person name="Zhou Q."/>
            <person name="Bi G."/>
            <person name="Li C."/>
            <person name="Du R."/>
            <person name="Wang X."/>
            <person name="Sun T."/>
            <person name="Guo L."/>
            <person name="Liang H."/>
            <person name="Lu P."/>
            <person name="Wu Y."/>
            <person name="Zhang Z."/>
            <person name="Ro D.K."/>
            <person name="Shang Y."/>
            <person name="Huang S."/>
            <person name="Yan J."/>
        </authorList>
    </citation>
    <scope>NUCLEOTIDE SEQUENCE [LARGE SCALE GENOMIC DNA]</scope>
    <source>
        <strain evidence="1">Ta-2019</strain>
    </source>
</reference>
<keyword evidence="2" id="KW-1185">Reference proteome</keyword>
<protein>
    <submittedName>
        <fullName evidence="1">Uncharacterized protein</fullName>
    </submittedName>
</protein>
<dbReference type="AlphaFoldDB" id="A0AA38LLG9"/>
<dbReference type="Proteomes" id="UP000824469">
    <property type="component" value="Unassembled WGS sequence"/>
</dbReference>
<dbReference type="EMBL" id="JAHRHJ020000001">
    <property type="protein sequence ID" value="KAH9328221.1"/>
    <property type="molecule type" value="Genomic_DNA"/>
</dbReference>
<evidence type="ECO:0000313" key="2">
    <source>
        <dbReference type="Proteomes" id="UP000824469"/>
    </source>
</evidence>
<evidence type="ECO:0000313" key="1">
    <source>
        <dbReference type="EMBL" id="KAH9328221.1"/>
    </source>
</evidence>
<comment type="caution">
    <text evidence="1">The sequence shown here is derived from an EMBL/GenBank/DDBJ whole genome shotgun (WGS) entry which is preliminary data.</text>
</comment>
<feature type="non-terminal residue" evidence="1">
    <location>
        <position position="52"/>
    </location>
</feature>
<proteinExistence type="predicted"/>
<gene>
    <name evidence="1" type="ORF">KI387_000329</name>
</gene>
<accession>A0AA38LLG9</accession>
<organism evidence="1 2">
    <name type="scientific">Taxus chinensis</name>
    <name type="common">Chinese yew</name>
    <name type="synonym">Taxus wallichiana var. chinensis</name>
    <dbReference type="NCBI Taxonomy" id="29808"/>
    <lineage>
        <taxon>Eukaryota</taxon>
        <taxon>Viridiplantae</taxon>
        <taxon>Streptophyta</taxon>
        <taxon>Embryophyta</taxon>
        <taxon>Tracheophyta</taxon>
        <taxon>Spermatophyta</taxon>
        <taxon>Pinopsida</taxon>
        <taxon>Pinidae</taxon>
        <taxon>Conifers II</taxon>
        <taxon>Cupressales</taxon>
        <taxon>Taxaceae</taxon>
        <taxon>Taxus</taxon>
    </lineage>
</organism>